<dbReference type="EMBL" id="CCXY01000415">
    <property type="protein sequence ID" value="CEG13802.1"/>
    <property type="molecule type" value="Genomic_DNA"/>
</dbReference>
<feature type="transmembrane region" description="Helical" evidence="1">
    <location>
        <begin position="452"/>
        <end position="472"/>
    </location>
</feature>
<evidence type="ECO:0000256" key="1">
    <source>
        <dbReference type="SAM" id="Phobius"/>
    </source>
</evidence>
<accession>A0A098ECU0</accession>
<reference evidence="2" key="1">
    <citation type="submission" date="2014-09" db="EMBL/GenBank/DDBJ databases">
        <authorList>
            <person name="Probst J Alexander"/>
        </authorList>
    </citation>
    <scope>NUCLEOTIDE SEQUENCE</scope>
</reference>
<sequence>MVYQTVSGKGYVDGKNMTMFYEGQIIGNYDCEPPDLVVDKNGWFIDTKFYINSRLFTTTLKSTKKNSLEFAEVICDFSCDAWNCEKEANLGDKRFKSLDKNKIFCDRFLFRETEPSWEWDTAEYDEERLRNEYEGRRDILEKLCKSKSNDCRLTLLDTRDIKIRDEENTRFIEFCWFCSCFNLSIPKTTLRENDLKKAKKYIKDYEKYDLLRNIDQTKVKPQFKGIGQASGYIADLTITSNADEPITISIKSSGLEGLLLLNPNKDEQNLVITGVLGIRINKTTYKPVNNVTLKPNESVTLPIEGYCANFDKKNPSEGIELILNGPTAPEPYNPSSVLFELPTAPEPYNPNGCPAYAVVDVLENITFPENFTSEDVVAIKQITIWMSQPENENKTSEDYEKRGYPIKKEYKQIIKDVLNQTGTNPDEVVALTGKKKGEISREPEKPSEEFPWIYVVAAIAGILAIVGIYKILKK</sequence>
<keyword evidence="1" id="KW-1133">Transmembrane helix</keyword>
<organism evidence="2">
    <name type="scientific">groundwater metagenome</name>
    <dbReference type="NCBI Taxonomy" id="717931"/>
    <lineage>
        <taxon>unclassified sequences</taxon>
        <taxon>metagenomes</taxon>
        <taxon>ecological metagenomes</taxon>
    </lineage>
</organism>
<protein>
    <submittedName>
        <fullName evidence="2">Uncharacterized protein</fullName>
    </submittedName>
</protein>
<dbReference type="AlphaFoldDB" id="A0A098ECU0"/>
<evidence type="ECO:0000313" key="2">
    <source>
        <dbReference type="EMBL" id="CEG13802.1"/>
    </source>
</evidence>
<keyword evidence="1" id="KW-0472">Membrane</keyword>
<keyword evidence="1" id="KW-0812">Transmembrane</keyword>
<proteinExistence type="predicted"/>
<gene>
    <name evidence="2" type="ORF">MSIBF_A510007</name>
</gene>
<name>A0A098ECU0_9ZZZZ</name>